<gene>
    <name evidence="6" type="ORF">G7K_5787-t1</name>
</gene>
<evidence type="ECO:0000256" key="2">
    <source>
        <dbReference type="PIRSR" id="PIRSR006232-1"/>
    </source>
</evidence>
<feature type="binding site" evidence="2">
    <location>
        <position position="108"/>
    </location>
    <ligand>
        <name>Fe cation</name>
        <dbReference type="ChEBI" id="CHEBI:24875"/>
    </ligand>
</feature>
<evidence type="ECO:0000313" key="7">
    <source>
        <dbReference type="Proteomes" id="UP000033140"/>
    </source>
</evidence>
<dbReference type="InterPro" id="IPR014710">
    <property type="entry name" value="RmlC-like_jellyroll"/>
</dbReference>
<dbReference type="PANTHER" id="PTHR13903">
    <property type="entry name" value="PIRIN-RELATED"/>
    <property type="match status" value="1"/>
</dbReference>
<reference evidence="6 7" key="1">
    <citation type="journal article" date="2011" name="J. Gen. Appl. Microbiol.">
        <title>Draft genome sequencing of the enigmatic yeast Saitoella complicata.</title>
        <authorList>
            <person name="Nishida H."/>
            <person name="Hamamoto M."/>
            <person name="Sugiyama J."/>
        </authorList>
    </citation>
    <scope>NUCLEOTIDE SEQUENCE [LARGE SCALE GENOMIC DNA]</scope>
    <source>
        <strain evidence="6 7">NRRL Y-17804</strain>
    </source>
</reference>
<comment type="caution">
    <text evidence="6">The sequence shown here is derived from an EMBL/GenBank/DDBJ whole genome shotgun (WGS) entry which is preliminary data.</text>
</comment>
<evidence type="ECO:0000259" key="4">
    <source>
        <dbReference type="Pfam" id="PF02678"/>
    </source>
</evidence>
<comment type="cofactor">
    <cofactor evidence="2">
        <name>Fe cation</name>
        <dbReference type="ChEBI" id="CHEBI:24875"/>
    </cofactor>
    <text evidence="2">Binds 1 Fe cation per subunit.</text>
</comment>
<dbReference type="CDD" id="cd02909">
    <property type="entry name" value="cupin_pirin_N"/>
    <property type="match status" value="1"/>
</dbReference>
<evidence type="ECO:0008006" key="8">
    <source>
        <dbReference type="Google" id="ProtNLM"/>
    </source>
</evidence>
<evidence type="ECO:0000256" key="3">
    <source>
        <dbReference type="RuleBase" id="RU003457"/>
    </source>
</evidence>
<dbReference type="SUPFAM" id="SSF51182">
    <property type="entry name" value="RmlC-like cupins"/>
    <property type="match status" value="1"/>
</dbReference>
<dbReference type="InterPro" id="IPR008778">
    <property type="entry name" value="Pirin_C_dom"/>
</dbReference>
<feature type="binding site" evidence="2">
    <location>
        <position position="106"/>
    </location>
    <ligand>
        <name>Fe cation</name>
        <dbReference type="ChEBI" id="CHEBI:24875"/>
    </ligand>
</feature>
<protein>
    <recommendedName>
        <fullName evidence="8">Pirin N-terminal domain-containing protein</fullName>
    </recommendedName>
</protein>
<dbReference type="Proteomes" id="UP000033140">
    <property type="component" value="Unassembled WGS sequence"/>
</dbReference>
<dbReference type="CDD" id="cd02247">
    <property type="entry name" value="cupin_pirin_C"/>
    <property type="match status" value="1"/>
</dbReference>
<reference evidence="6 7" key="2">
    <citation type="journal article" date="2014" name="J. Gen. Appl. Microbiol.">
        <title>The early diverging ascomycetous budding yeast Saitoella complicata has three histone deacetylases belonging to the Clr6, Hos2, and Rpd3 lineages.</title>
        <authorList>
            <person name="Nishida H."/>
            <person name="Matsumoto T."/>
            <person name="Kondo S."/>
            <person name="Hamamoto M."/>
            <person name="Yoshikawa H."/>
        </authorList>
    </citation>
    <scope>NUCLEOTIDE SEQUENCE [LARGE SCALE GENOMIC DNA]</scope>
    <source>
        <strain evidence="6 7">NRRL Y-17804</strain>
    </source>
</reference>
<dbReference type="InterPro" id="IPR012093">
    <property type="entry name" value="Pirin"/>
</dbReference>
<dbReference type="PIRSF" id="PIRSF006232">
    <property type="entry name" value="Pirin"/>
    <property type="match status" value="1"/>
</dbReference>
<feature type="binding site" evidence="2">
    <location>
        <position position="152"/>
    </location>
    <ligand>
        <name>Fe cation</name>
        <dbReference type="ChEBI" id="CHEBI:24875"/>
    </ligand>
</feature>
<feature type="domain" description="Pirin C-terminal" evidence="5">
    <location>
        <begin position="229"/>
        <end position="331"/>
    </location>
</feature>
<proteinExistence type="inferred from homology"/>
<name>A0A0E9NPD3_SAICN</name>
<evidence type="ECO:0000313" key="6">
    <source>
        <dbReference type="EMBL" id="GAO51694.1"/>
    </source>
</evidence>
<dbReference type="InterPro" id="IPR003829">
    <property type="entry name" value="Pirin_N_dom"/>
</dbReference>
<sequence length="347" mass="38611">MRFLFTFLTAIVVAGIAYLYNQKTALKQNLMSPTTVSNTTTYHESIEDMSRFAARTVSKLVRAIEQSEGAGATVRRSIGTPQLRNYSPFLMLDHFSVKVGAGFPDHPHRGQETVTYMLDGAMQHEDFAGHAGKIETGDLQWMTAGKGIMHAEMPCPRPDGKPNVGLQLWVDLPSDYKLDEPQYQEHRDKDIPRAKNDKVEVKVISGEALNADGSITKSPVRNRVGVWFLDVRIQPGGKLEQRIPFGWNTFLYTLTGKPHIAGKQVEPYHTIVLGREGDGVAAENSGEEEVRFVIIAGQPLDGQRCVQYGPFVGDSEEFIYQAFMDYQGQTNGFERAKGWNSKIGGRA</sequence>
<dbReference type="Gene3D" id="2.60.120.10">
    <property type="entry name" value="Jelly Rolls"/>
    <property type="match status" value="2"/>
</dbReference>
<keyword evidence="7" id="KW-1185">Reference proteome</keyword>
<dbReference type="Pfam" id="PF05726">
    <property type="entry name" value="Pirin_C"/>
    <property type="match status" value="1"/>
</dbReference>
<evidence type="ECO:0000259" key="5">
    <source>
        <dbReference type="Pfam" id="PF05726"/>
    </source>
</evidence>
<dbReference type="STRING" id="698492.A0A0E9NPD3"/>
<dbReference type="PANTHER" id="PTHR13903:SF8">
    <property type="entry name" value="PIRIN"/>
    <property type="match status" value="1"/>
</dbReference>
<dbReference type="AlphaFoldDB" id="A0A0E9NPD3"/>
<evidence type="ECO:0000256" key="1">
    <source>
        <dbReference type="ARBA" id="ARBA00008416"/>
    </source>
</evidence>
<dbReference type="EMBL" id="BACD03000051">
    <property type="protein sequence ID" value="GAO51694.1"/>
    <property type="molecule type" value="Genomic_DNA"/>
</dbReference>
<keyword evidence="2" id="KW-0408">Iron</keyword>
<organism evidence="6 7">
    <name type="scientific">Saitoella complicata (strain BCRC 22490 / CBS 7301 / JCM 7358 / NBRC 10748 / NRRL Y-17804)</name>
    <dbReference type="NCBI Taxonomy" id="698492"/>
    <lineage>
        <taxon>Eukaryota</taxon>
        <taxon>Fungi</taxon>
        <taxon>Dikarya</taxon>
        <taxon>Ascomycota</taxon>
        <taxon>Taphrinomycotina</taxon>
        <taxon>Taphrinomycotina incertae sedis</taxon>
        <taxon>Saitoella</taxon>
    </lineage>
</organism>
<feature type="domain" description="Pirin N-terminal" evidence="4">
    <location>
        <begin position="73"/>
        <end position="170"/>
    </location>
</feature>
<accession>A0A0E9NPD3</accession>
<feature type="binding site" evidence="2">
    <location>
        <position position="150"/>
    </location>
    <ligand>
        <name>Fe cation</name>
        <dbReference type="ChEBI" id="CHEBI:24875"/>
    </ligand>
</feature>
<dbReference type="GO" id="GO:0046872">
    <property type="term" value="F:metal ion binding"/>
    <property type="evidence" value="ECO:0007669"/>
    <property type="project" value="UniProtKB-KW"/>
</dbReference>
<dbReference type="OMA" id="TPWHPHR"/>
<dbReference type="InterPro" id="IPR011051">
    <property type="entry name" value="RmlC_Cupin_sf"/>
</dbReference>
<keyword evidence="2" id="KW-0479">Metal-binding</keyword>
<comment type="similarity">
    <text evidence="1 3">Belongs to the pirin family.</text>
</comment>
<dbReference type="Pfam" id="PF02678">
    <property type="entry name" value="Pirin"/>
    <property type="match status" value="1"/>
</dbReference>
<reference evidence="6 7" key="3">
    <citation type="journal article" date="2015" name="Genome Announc.">
        <title>Draft Genome Sequence of the Archiascomycetous Yeast Saitoella complicata.</title>
        <authorList>
            <person name="Yamauchi K."/>
            <person name="Kondo S."/>
            <person name="Hamamoto M."/>
            <person name="Takahashi Y."/>
            <person name="Ogura Y."/>
            <person name="Hayashi T."/>
            <person name="Nishida H."/>
        </authorList>
    </citation>
    <scope>NUCLEOTIDE SEQUENCE [LARGE SCALE GENOMIC DNA]</scope>
    <source>
        <strain evidence="6 7">NRRL Y-17804</strain>
    </source>
</reference>